<dbReference type="InterPro" id="IPR026728">
    <property type="entry name" value="BLTP3A/B"/>
</dbReference>
<sequence length="267" mass="29768">MESIIAKALEYTLKYWLKSFSRDQFKLQGRTAQLYNLVLACLRLLNVSTARVGKLEIMLPSVSYMCKTEPIVVQIDKLDVVLEENVDSENSRSSCSAQSSTCSSPKGSGYGFADKVERVMFICAPTEAAGRSIVSIVIDHIFLCIKDADFRLELLMQSLLFFRASVSNGRRCKELVLAIMVGGLFQVKKSSMDWSAGLWQCIESARDLLRKAALWSLHDGGPLLNVPPEEGVVRIGVDFVSNFLLMLQKLDQLFFCSDISMPTLVES</sequence>
<dbReference type="PANTHER" id="PTHR22774">
    <property type="entry name" value="CHOREIN N-TERMINAL DOMAIN-CONTAINING PROTEIN"/>
    <property type="match status" value="1"/>
</dbReference>
<dbReference type="OrthoDB" id="43807at2759"/>
<reference evidence="1" key="1">
    <citation type="submission" date="2021-03" db="EMBL/GenBank/DDBJ databases">
        <authorList>
            <person name="Li Z."/>
            <person name="Yang C."/>
        </authorList>
    </citation>
    <scope>NUCLEOTIDE SEQUENCE</scope>
    <source>
        <strain evidence="1">Dzin_1.0</strain>
        <tissue evidence="1">Leaf</tissue>
    </source>
</reference>
<accession>A0A9D5CK77</accession>
<keyword evidence="2" id="KW-1185">Reference proteome</keyword>
<dbReference type="EMBL" id="JAGGNH010000004">
    <property type="protein sequence ID" value="KAJ0974831.1"/>
    <property type="molecule type" value="Genomic_DNA"/>
</dbReference>
<dbReference type="Proteomes" id="UP001085076">
    <property type="component" value="Miscellaneous, Linkage group lg04"/>
</dbReference>
<evidence type="ECO:0000313" key="2">
    <source>
        <dbReference type="Proteomes" id="UP001085076"/>
    </source>
</evidence>
<dbReference type="PANTHER" id="PTHR22774:SF11">
    <property type="entry name" value="CHOREIN N-TERMINAL DOMAIN-CONTAINING PROTEIN"/>
    <property type="match status" value="1"/>
</dbReference>
<name>A0A9D5CK77_9LILI</name>
<gene>
    <name evidence="1" type="ORF">J5N97_016796</name>
</gene>
<reference evidence="1" key="2">
    <citation type="journal article" date="2022" name="Hortic Res">
        <title>The genome of Dioscorea zingiberensis sheds light on the biosynthesis, origin and evolution of the medicinally important diosgenin saponins.</title>
        <authorList>
            <person name="Li Y."/>
            <person name="Tan C."/>
            <person name="Li Z."/>
            <person name="Guo J."/>
            <person name="Li S."/>
            <person name="Chen X."/>
            <person name="Wang C."/>
            <person name="Dai X."/>
            <person name="Yang H."/>
            <person name="Song W."/>
            <person name="Hou L."/>
            <person name="Xu J."/>
            <person name="Tong Z."/>
            <person name="Xu A."/>
            <person name="Yuan X."/>
            <person name="Wang W."/>
            <person name="Yang Q."/>
            <person name="Chen L."/>
            <person name="Sun Z."/>
            <person name="Wang K."/>
            <person name="Pan B."/>
            <person name="Chen J."/>
            <person name="Bao Y."/>
            <person name="Liu F."/>
            <person name="Qi X."/>
            <person name="Gang D.R."/>
            <person name="Wen J."/>
            <person name="Li J."/>
        </authorList>
    </citation>
    <scope>NUCLEOTIDE SEQUENCE</scope>
    <source>
        <strain evidence="1">Dzin_1.0</strain>
    </source>
</reference>
<dbReference type="AlphaFoldDB" id="A0A9D5CK77"/>
<protein>
    <submittedName>
        <fullName evidence="1">Uncharacterized protein</fullName>
    </submittedName>
</protein>
<organism evidence="1 2">
    <name type="scientific">Dioscorea zingiberensis</name>
    <dbReference type="NCBI Taxonomy" id="325984"/>
    <lineage>
        <taxon>Eukaryota</taxon>
        <taxon>Viridiplantae</taxon>
        <taxon>Streptophyta</taxon>
        <taxon>Embryophyta</taxon>
        <taxon>Tracheophyta</taxon>
        <taxon>Spermatophyta</taxon>
        <taxon>Magnoliopsida</taxon>
        <taxon>Liliopsida</taxon>
        <taxon>Dioscoreales</taxon>
        <taxon>Dioscoreaceae</taxon>
        <taxon>Dioscorea</taxon>
    </lineage>
</organism>
<evidence type="ECO:0000313" key="1">
    <source>
        <dbReference type="EMBL" id="KAJ0974831.1"/>
    </source>
</evidence>
<comment type="caution">
    <text evidence="1">The sequence shown here is derived from an EMBL/GenBank/DDBJ whole genome shotgun (WGS) entry which is preliminary data.</text>
</comment>
<proteinExistence type="predicted"/>